<dbReference type="InterPro" id="IPR052973">
    <property type="entry name" value="Fungal_sec-metab_reg_TF"/>
</dbReference>
<organism evidence="4 5">
    <name type="scientific">Canariomyces notabilis</name>
    <dbReference type="NCBI Taxonomy" id="2074819"/>
    <lineage>
        <taxon>Eukaryota</taxon>
        <taxon>Fungi</taxon>
        <taxon>Dikarya</taxon>
        <taxon>Ascomycota</taxon>
        <taxon>Pezizomycotina</taxon>
        <taxon>Sordariomycetes</taxon>
        <taxon>Sordariomycetidae</taxon>
        <taxon>Sordariales</taxon>
        <taxon>Chaetomiaceae</taxon>
        <taxon>Canariomyces</taxon>
    </lineage>
</organism>
<dbReference type="PANTHER" id="PTHR35392">
    <property type="entry name" value="ZN(II)2CYS6 TRANSCRIPTION FACTOR (EUROFUNG)-RELATED-RELATED"/>
    <property type="match status" value="1"/>
</dbReference>
<evidence type="ECO:0000256" key="2">
    <source>
        <dbReference type="SAM" id="MobiDB-lite"/>
    </source>
</evidence>
<dbReference type="PROSITE" id="PS50048">
    <property type="entry name" value="ZN2_CY6_FUNGAL_2"/>
    <property type="match status" value="1"/>
</dbReference>
<name>A0AAN6QCH6_9PEZI</name>
<accession>A0AAN6QCH6</accession>
<dbReference type="Proteomes" id="UP001302812">
    <property type="component" value="Unassembled WGS sequence"/>
</dbReference>
<keyword evidence="1" id="KW-0539">Nucleus</keyword>
<dbReference type="PANTHER" id="PTHR35392:SF3">
    <property type="entry name" value="ZN(2)-C6 FUNGAL-TYPE DOMAIN-CONTAINING PROTEIN"/>
    <property type="match status" value="1"/>
</dbReference>
<dbReference type="EMBL" id="MU853370">
    <property type="protein sequence ID" value="KAK4107685.1"/>
    <property type="molecule type" value="Genomic_DNA"/>
</dbReference>
<feature type="region of interest" description="Disordered" evidence="2">
    <location>
        <begin position="252"/>
        <end position="279"/>
    </location>
</feature>
<sequence>MTRSKPSSFPTVFLSSLAPDDRKAMERAASILQIPVVDLVASPPRSDGGGLQSQQQSVGSRAIDLDHNDYRSDSTGDEQSNDNNESNSDEDVTPWQSAVAEFNDADDDIAGRYDAGDPWMNDFPLLSPEAILTQHPSENTSSASPGRPQRVSLNIPQNSVQSHLQAGLSPLSHHVSSFVYDSHGLDSMAPEKGALNPKYHSWEIIESFSGPQPSNPVQLDTGQSDWAVVGRPGEQVLVSPRGHNYGDAVRFVPVNPLQPQAPSRQRRGPFKNRERQEETSRTRDLKACVRCRMQKIRCTIIAENPGGICGTCLDVSKQKVHYLPCLRYRLTECTLYRTGKAPGLEFTFRWPVMKLKDISDWASPQLRTILVQSDICEVPLKLVVREFVPIPHKDEMHRSWMDQKRGIKKFKKTTPYAIANMRNAVEDMREYVTANIFKCVDFFLQGSDTLVKETYQFARKHMQRVESDEERKLLGNFFRLWFAIRRTATTEHIVGEDTLDMNPETDDRSYPLFGKVPLPSVMIQQLDMILTLGILDPLRKQVLEDFQKLALVTNPRNWMTIYLITFMSLHSCAKITDENYRNARKHGLLRRYAIPNFVAERHHSANVFLSHYHYRTESCNPFKQDWKRRHTTPFAHMSVEEIQFLERTKALLQEREPIIKTNNEHDLYEHELYFISQMFEENWQPRETTIDYVDGTVNNVGLKRYAEGAEAQKV</sequence>
<comment type="caution">
    <text evidence="4">The sequence shown here is derived from an EMBL/GenBank/DDBJ whole genome shotgun (WGS) entry which is preliminary data.</text>
</comment>
<dbReference type="GO" id="GO:0000981">
    <property type="term" value="F:DNA-binding transcription factor activity, RNA polymerase II-specific"/>
    <property type="evidence" value="ECO:0007669"/>
    <property type="project" value="InterPro"/>
</dbReference>
<dbReference type="InterPro" id="IPR001138">
    <property type="entry name" value="Zn2Cys6_DnaBD"/>
</dbReference>
<proteinExistence type="predicted"/>
<reference evidence="4" key="2">
    <citation type="submission" date="2023-05" db="EMBL/GenBank/DDBJ databases">
        <authorList>
            <consortium name="Lawrence Berkeley National Laboratory"/>
            <person name="Steindorff A."/>
            <person name="Hensen N."/>
            <person name="Bonometti L."/>
            <person name="Westerberg I."/>
            <person name="Brannstrom I.O."/>
            <person name="Guillou S."/>
            <person name="Cros-Aarteil S."/>
            <person name="Calhoun S."/>
            <person name="Haridas S."/>
            <person name="Kuo A."/>
            <person name="Mondo S."/>
            <person name="Pangilinan J."/>
            <person name="Riley R."/>
            <person name="Labutti K."/>
            <person name="Andreopoulos B."/>
            <person name="Lipzen A."/>
            <person name="Chen C."/>
            <person name="Yanf M."/>
            <person name="Daum C."/>
            <person name="Ng V."/>
            <person name="Clum A."/>
            <person name="Ohm R."/>
            <person name="Martin F."/>
            <person name="Silar P."/>
            <person name="Natvig D."/>
            <person name="Lalanne C."/>
            <person name="Gautier V."/>
            <person name="Ament-Velasquez S.L."/>
            <person name="Kruys A."/>
            <person name="Hutchinson M.I."/>
            <person name="Powell A.J."/>
            <person name="Barry K."/>
            <person name="Miller A.N."/>
            <person name="Grigoriev I.V."/>
            <person name="Debuchy R."/>
            <person name="Gladieux P."/>
            <person name="Thoren M.H."/>
            <person name="Johannesson H."/>
        </authorList>
    </citation>
    <scope>NUCLEOTIDE SEQUENCE</scope>
    <source>
        <strain evidence="4">CBS 508.74</strain>
    </source>
</reference>
<dbReference type="GO" id="GO:0008270">
    <property type="term" value="F:zinc ion binding"/>
    <property type="evidence" value="ECO:0007669"/>
    <property type="project" value="InterPro"/>
</dbReference>
<dbReference type="GeneID" id="89940411"/>
<evidence type="ECO:0000313" key="4">
    <source>
        <dbReference type="EMBL" id="KAK4107685.1"/>
    </source>
</evidence>
<evidence type="ECO:0000256" key="1">
    <source>
        <dbReference type="ARBA" id="ARBA00023242"/>
    </source>
</evidence>
<dbReference type="RefSeq" id="XP_064665255.1">
    <property type="nucleotide sequence ID" value="XM_064816286.1"/>
</dbReference>
<feature type="region of interest" description="Disordered" evidence="2">
    <location>
        <begin position="40"/>
        <end position="92"/>
    </location>
</feature>
<feature type="domain" description="Zn(2)-C6 fungal-type" evidence="3">
    <location>
        <begin position="287"/>
        <end position="325"/>
    </location>
</feature>
<keyword evidence="5" id="KW-1185">Reference proteome</keyword>
<evidence type="ECO:0000259" key="3">
    <source>
        <dbReference type="PROSITE" id="PS50048"/>
    </source>
</evidence>
<evidence type="ECO:0000313" key="5">
    <source>
        <dbReference type="Proteomes" id="UP001302812"/>
    </source>
</evidence>
<gene>
    <name evidence="4" type="ORF">N656DRAFT_785008</name>
</gene>
<feature type="compositionally biased region" description="Basic and acidic residues" evidence="2">
    <location>
        <begin position="63"/>
        <end position="74"/>
    </location>
</feature>
<protein>
    <recommendedName>
        <fullName evidence="3">Zn(2)-C6 fungal-type domain-containing protein</fullName>
    </recommendedName>
</protein>
<dbReference type="AlphaFoldDB" id="A0AAN6QCH6"/>
<reference evidence="4" key="1">
    <citation type="journal article" date="2023" name="Mol. Phylogenet. Evol.">
        <title>Genome-scale phylogeny and comparative genomics of the fungal order Sordariales.</title>
        <authorList>
            <person name="Hensen N."/>
            <person name="Bonometti L."/>
            <person name="Westerberg I."/>
            <person name="Brannstrom I.O."/>
            <person name="Guillou S."/>
            <person name="Cros-Aarteil S."/>
            <person name="Calhoun S."/>
            <person name="Haridas S."/>
            <person name="Kuo A."/>
            <person name="Mondo S."/>
            <person name="Pangilinan J."/>
            <person name="Riley R."/>
            <person name="LaButti K."/>
            <person name="Andreopoulos B."/>
            <person name="Lipzen A."/>
            <person name="Chen C."/>
            <person name="Yan M."/>
            <person name="Daum C."/>
            <person name="Ng V."/>
            <person name="Clum A."/>
            <person name="Steindorff A."/>
            <person name="Ohm R.A."/>
            <person name="Martin F."/>
            <person name="Silar P."/>
            <person name="Natvig D.O."/>
            <person name="Lalanne C."/>
            <person name="Gautier V."/>
            <person name="Ament-Velasquez S.L."/>
            <person name="Kruys A."/>
            <person name="Hutchinson M.I."/>
            <person name="Powell A.J."/>
            <person name="Barry K."/>
            <person name="Miller A.N."/>
            <person name="Grigoriev I.V."/>
            <person name="Debuchy R."/>
            <person name="Gladieux P."/>
            <person name="Hiltunen Thoren M."/>
            <person name="Johannesson H."/>
        </authorList>
    </citation>
    <scope>NUCLEOTIDE SEQUENCE</scope>
    <source>
        <strain evidence="4">CBS 508.74</strain>
    </source>
</reference>